<keyword evidence="2" id="KW-1185">Reference proteome</keyword>
<accession>A0ACD5YIL2</accession>
<name>A0ACD5YIL2_AVESA</name>
<reference evidence="1" key="2">
    <citation type="submission" date="2025-09" db="UniProtKB">
        <authorList>
            <consortium name="EnsemblPlants"/>
        </authorList>
    </citation>
    <scope>IDENTIFICATION</scope>
</reference>
<protein>
    <submittedName>
        <fullName evidence="1">Uncharacterized protein</fullName>
    </submittedName>
</protein>
<dbReference type="EnsemblPlants" id="AVESA.00010b.r2.5DG0967540.1">
    <property type="protein sequence ID" value="AVESA.00010b.r2.5DG0967540.1.CDS.1"/>
    <property type="gene ID" value="AVESA.00010b.r2.5DG0967540"/>
</dbReference>
<organism evidence="1 2">
    <name type="scientific">Avena sativa</name>
    <name type="common">Oat</name>
    <dbReference type="NCBI Taxonomy" id="4498"/>
    <lineage>
        <taxon>Eukaryota</taxon>
        <taxon>Viridiplantae</taxon>
        <taxon>Streptophyta</taxon>
        <taxon>Embryophyta</taxon>
        <taxon>Tracheophyta</taxon>
        <taxon>Spermatophyta</taxon>
        <taxon>Magnoliopsida</taxon>
        <taxon>Liliopsida</taxon>
        <taxon>Poales</taxon>
        <taxon>Poaceae</taxon>
        <taxon>BOP clade</taxon>
        <taxon>Pooideae</taxon>
        <taxon>Poodae</taxon>
        <taxon>Poeae</taxon>
        <taxon>Poeae Chloroplast Group 1 (Aveneae type)</taxon>
        <taxon>Aveninae</taxon>
        <taxon>Avena</taxon>
    </lineage>
</organism>
<dbReference type="Proteomes" id="UP001732700">
    <property type="component" value="Chromosome 5D"/>
</dbReference>
<reference evidence="1" key="1">
    <citation type="submission" date="2021-05" db="EMBL/GenBank/DDBJ databases">
        <authorList>
            <person name="Scholz U."/>
            <person name="Mascher M."/>
            <person name="Fiebig A."/>
        </authorList>
    </citation>
    <scope>NUCLEOTIDE SEQUENCE [LARGE SCALE GENOMIC DNA]</scope>
</reference>
<sequence length="207" mass="22544">MAATEWWCWPLPAWLGSGAVWFVLLNVVVGAIFALSTRAQPQSPSPRRGGMTRRASSALLQRLRSFSVFSSPSSAFHTEAAPPDSPAAASRGTEEARTRSPSTGPRAPIASATAAEPATPAKPVEEDSDSLTMDDVYALVQEVRQRPPPTEKEAAGSEVDVKAEEFIRGFKDDLRQQRLDSIFNYTQMLKQRAVGRRPPVAEPDTDH</sequence>
<evidence type="ECO:0000313" key="1">
    <source>
        <dbReference type="EnsemblPlants" id="AVESA.00010b.r2.5DG0967540.1.CDS.1"/>
    </source>
</evidence>
<evidence type="ECO:0000313" key="2">
    <source>
        <dbReference type="Proteomes" id="UP001732700"/>
    </source>
</evidence>
<proteinExistence type="predicted"/>